<feature type="transmembrane region" description="Helical" evidence="1">
    <location>
        <begin position="149"/>
        <end position="167"/>
    </location>
</feature>
<reference evidence="2 3" key="1">
    <citation type="submission" date="2021-01" db="EMBL/GenBank/DDBJ databases">
        <title>Belnapia mucosa sp. nov. and Belnapia arida sp. nov., isolated from the Tabernas Desert (Almeria, Spain).</title>
        <authorList>
            <person name="Molina-Menor E."/>
            <person name="Vidal-Verdu A."/>
            <person name="Calonge A."/>
            <person name="Satari L."/>
            <person name="Pereto Magraner J."/>
            <person name="Porcar Miralles M."/>
        </authorList>
    </citation>
    <scope>NUCLEOTIDE SEQUENCE [LARGE SCALE GENOMIC DNA]</scope>
    <source>
        <strain evidence="2 3">T6</strain>
    </source>
</reference>
<feature type="transmembrane region" description="Helical" evidence="1">
    <location>
        <begin position="520"/>
        <end position="539"/>
    </location>
</feature>
<keyword evidence="3" id="KW-1185">Reference proteome</keyword>
<accession>A0ABS1V029</accession>
<keyword evidence="1" id="KW-0472">Membrane</keyword>
<evidence type="ECO:0000256" key="1">
    <source>
        <dbReference type="SAM" id="Phobius"/>
    </source>
</evidence>
<feature type="transmembrane region" description="Helical" evidence="1">
    <location>
        <begin position="99"/>
        <end position="118"/>
    </location>
</feature>
<dbReference type="Proteomes" id="UP000606490">
    <property type="component" value="Unassembled WGS sequence"/>
</dbReference>
<protein>
    <recommendedName>
        <fullName evidence="4">Membrane protein 6-pyruvoyl-tetrahydropterin synthase-related domain-containing protein</fullName>
    </recommendedName>
</protein>
<feature type="transmembrane region" description="Helical" evidence="1">
    <location>
        <begin position="179"/>
        <end position="204"/>
    </location>
</feature>
<evidence type="ECO:0008006" key="4">
    <source>
        <dbReference type="Google" id="ProtNLM"/>
    </source>
</evidence>
<dbReference type="RefSeq" id="WP_202824745.1">
    <property type="nucleotide sequence ID" value="NZ_JAEUXJ010000002.1"/>
</dbReference>
<feature type="transmembrane region" description="Helical" evidence="1">
    <location>
        <begin position="305"/>
        <end position="328"/>
    </location>
</feature>
<keyword evidence="1" id="KW-1133">Transmembrane helix</keyword>
<proteinExistence type="predicted"/>
<dbReference type="EMBL" id="JAEUXJ010000002">
    <property type="protein sequence ID" value="MBL6455015.1"/>
    <property type="molecule type" value="Genomic_DNA"/>
</dbReference>
<evidence type="ECO:0000313" key="3">
    <source>
        <dbReference type="Proteomes" id="UP000606490"/>
    </source>
</evidence>
<organism evidence="2 3">
    <name type="scientific">Belnapia mucosa</name>
    <dbReference type="NCBI Taxonomy" id="2804532"/>
    <lineage>
        <taxon>Bacteria</taxon>
        <taxon>Pseudomonadati</taxon>
        <taxon>Pseudomonadota</taxon>
        <taxon>Alphaproteobacteria</taxon>
        <taxon>Acetobacterales</taxon>
        <taxon>Roseomonadaceae</taxon>
        <taxon>Belnapia</taxon>
    </lineage>
</organism>
<evidence type="ECO:0000313" key="2">
    <source>
        <dbReference type="EMBL" id="MBL6455015.1"/>
    </source>
</evidence>
<feature type="transmembrane region" description="Helical" evidence="1">
    <location>
        <begin position="66"/>
        <end position="87"/>
    </location>
</feature>
<sequence>MRTLRLGLLLTLLVLATVALTPLLGVPVYGRNFGHDSNFALTALAFMEQGIREGRWWPRWVMDTNFGLGGITFYTYPPLGYWVAALFRIGSGLPTAEVMALSMAFWRLVFLGGCFLWLRRHVPPQAALAGAALAALLPYPALINPWIRFSYAEVAGAAMLPFLLLAIERAAESRDGRGIPGLAVVFAALALTHLPSCALVAHLAPVYGWAYGGKRGAIRTILGGLGGAGLAACFILPAAALLKDANFEGDAIWRTSLMFYSGLDGTAVYVQFLLIVWTAGWATVLAALTFRWLGRAMPASPLRHAAMVLLFAAFALMTVVTLPLWILLPQLRSIEFPWRATGLLTMPVAALAALALAGGARMARPVVLAFGLGCAVLPPLFLWVMVSFGNPGWPRFLPAEQRQERAMVSPRGISPEHLPAWAARAGWRGVWEGTETETAPDPWPRPALPAGARRIPGGFLVPEATTSFALPQFYFPAWQAMDGAGQRLEVRPTEGGFVEVVVTHPVRDLRVAVGLTRWEWVGWAVTGLTAAGLLGLALWRRPVRGVVPAVAPGAR</sequence>
<comment type="caution">
    <text evidence="2">The sequence shown here is derived from an EMBL/GenBank/DDBJ whole genome shotgun (WGS) entry which is preliminary data.</text>
</comment>
<feature type="transmembrane region" description="Helical" evidence="1">
    <location>
        <begin position="216"/>
        <end position="240"/>
    </location>
</feature>
<feature type="transmembrane region" description="Helical" evidence="1">
    <location>
        <begin position="366"/>
        <end position="386"/>
    </location>
</feature>
<keyword evidence="1" id="KW-0812">Transmembrane</keyword>
<feature type="transmembrane region" description="Helical" evidence="1">
    <location>
        <begin position="340"/>
        <end position="359"/>
    </location>
</feature>
<feature type="transmembrane region" description="Helical" evidence="1">
    <location>
        <begin position="268"/>
        <end position="293"/>
    </location>
</feature>
<feature type="transmembrane region" description="Helical" evidence="1">
    <location>
        <begin position="124"/>
        <end position="142"/>
    </location>
</feature>
<gene>
    <name evidence="2" type="ORF">JMJ55_06745</name>
</gene>
<name>A0ABS1V029_9PROT</name>